<feature type="compositionally biased region" description="Basic and acidic residues" evidence="1">
    <location>
        <begin position="329"/>
        <end position="338"/>
    </location>
</feature>
<proteinExistence type="predicted"/>
<feature type="region of interest" description="Disordered" evidence="1">
    <location>
        <begin position="93"/>
        <end position="114"/>
    </location>
</feature>
<evidence type="ECO:0000313" key="3">
    <source>
        <dbReference type="Proteomes" id="UP000663887"/>
    </source>
</evidence>
<feature type="compositionally biased region" description="Polar residues" evidence="1">
    <location>
        <begin position="96"/>
        <end position="114"/>
    </location>
</feature>
<feature type="region of interest" description="Disordered" evidence="1">
    <location>
        <begin position="147"/>
        <end position="213"/>
    </location>
</feature>
<comment type="caution">
    <text evidence="2">The sequence shown here is derived from an EMBL/GenBank/DDBJ whole genome shotgun (WGS) entry which is preliminary data.</text>
</comment>
<feature type="compositionally biased region" description="Low complexity" evidence="1">
    <location>
        <begin position="179"/>
        <end position="195"/>
    </location>
</feature>
<feature type="compositionally biased region" description="Polar residues" evidence="1">
    <location>
        <begin position="203"/>
        <end position="213"/>
    </location>
</feature>
<feature type="compositionally biased region" description="Low complexity" evidence="1">
    <location>
        <begin position="147"/>
        <end position="171"/>
    </location>
</feature>
<evidence type="ECO:0000313" key="2">
    <source>
        <dbReference type="EMBL" id="CAF2114764.1"/>
    </source>
</evidence>
<accession>A0A816UQ26</accession>
<evidence type="ECO:0000256" key="1">
    <source>
        <dbReference type="SAM" id="MobiDB-lite"/>
    </source>
</evidence>
<organism evidence="2 3">
    <name type="scientific">Rotaria magnacalcarata</name>
    <dbReference type="NCBI Taxonomy" id="392030"/>
    <lineage>
        <taxon>Eukaryota</taxon>
        <taxon>Metazoa</taxon>
        <taxon>Spiralia</taxon>
        <taxon>Gnathifera</taxon>
        <taxon>Rotifera</taxon>
        <taxon>Eurotatoria</taxon>
        <taxon>Bdelloidea</taxon>
        <taxon>Philodinida</taxon>
        <taxon>Philodinidae</taxon>
        <taxon>Rotaria</taxon>
    </lineage>
</organism>
<dbReference type="EMBL" id="CAJNRG010009546">
    <property type="protein sequence ID" value="CAF2114764.1"/>
    <property type="molecule type" value="Genomic_DNA"/>
</dbReference>
<dbReference type="Proteomes" id="UP000663887">
    <property type="component" value="Unassembled WGS sequence"/>
</dbReference>
<reference evidence="2" key="1">
    <citation type="submission" date="2021-02" db="EMBL/GenBank/DDBJ databases">
        <authorList>
            <person name="Nowell W R."/>
        </authorList>
    </citation>
    <scope>NUCLEOTIDE SEQUENCE</scope>
</reference>
<name>A0A816UQ26_9BILA</name>
<feature type="region of interest" description="Disordered" evidence="1">
    <location>
        <begin position="298"/>
        <end position="338"/>
    </location>
</feature>
<protein>
    <submittedName>
        <fullName evidence="2">Uncharacterized protein</fullName>
    </submittedName>
</protein>
<dbReference type="AlphaFoldDB" id="A0A816UQ26"/>
<gene>
    <name evidence="2" type="ORF">XDN619_LOCUS21450</name>
</gene>
<sequence length="338" mass="37840">MFIKEIYSLKLFFFVCFRESLYRNEVEATTEPQPRKQSILALSAIPKPRLTDNDSWIMKKKADAGKKDYNKHWLFQEAEQRRLEQQDRISRMKPTLTESSSLNKLSNTLPTTSSYQNHFQNVKSNFNQTTNANYSYNVANGAQSPSNVYNSSNVSNVSPSPYSSPNSSSSNIIKPPRSIQPSSSSSNFSASYATSGQPLIPNGTMNGSNNNWMKQTKTYQPEIPLPTTTSSKPLPDSIINTLTQRVNNKNKNINIPRTPVYKTNYRDDNYHDYMNTEFNSSTSNTSPTIPQGVIPQGVIPQGGIPQSQSSPAPEDQRLLSVSGKKKCSHCGEELGKWS</sequence>